<reference evidence="1 2" key="1">
    <citation type="submission" date="2016-10" db="EMBL/GenBank/DDBJ databases">
        <authorList>
            <person name="de Groot N.N."/>
        </authorList>
    </citation>
    <scope>NUCLEOTIDE SEQUENCE [LARGE SCALE GENOMIC DNA]</scope>
    <source>
        <strain evidence="1 2">YAD2003</strain>
    </source>
</reference>
<dbReference type="Proteomes" id="UP000183190">
    <property type="component" value="Unassembled WGS sequence"/>
</dbReference>
<gene>
    <name evidence="1" type="ORF">SAMN02910265_03214</name>
</gene>
<name>A0A1H6LRK8_RUMFL</name>
<dbReference type="RefSeq" id="WP_074719202.1">
    <property type="nucleotide sequence ID" value="NZ_FNWV01000030.1"/>
</dbReference>
<proteinExistence type="predicted"/>
<evidence type="ECO:0000313" key="1">
    <source>
        <dbReference type="EMBL" id="SEH88997.1"/>
    </source>
</evidence>
<protein>
    <submittedName>
        <fullName evidence="1">Uncharacterized protein</fullName>
    </submittedName>
</protein>
<dbReference type="EMBL" id="FNWV01000030">
    <property type="protein sequence ID" value="SEH88997.1"/>
    <property type="molecule type" value="Genomic_DNA"/>
</dbReference>
<organism evidence="1 2">
    <name type="scientific">Ruminococcus flavefaciens</name>
    <dbReference type="NCBI Taxonomy" id="1265"/>
    <lineage>
        <taxon>Bacteria</taxon>
        <taxon>Bacillati</taxon>
        <taxon>Bacillota</taxon>
        <taxon>Clostridia</taxon>
        <taxon>Eubacteriales</taxon>
        <taxon>Oscillospiraceae</taxon>
        <taxon>Ruminococcus</taxon>
    </lineage>
</organism>
<accession>A0A1H6LRK8</accession>
<evidence type="ECO:0000313" key="2">
    <source>
        <dbReference type="Proteomes" id="UP000183190"/>
    </source>
</evidence>
<dbReference type="AlphaFoldDB" id="A0A1H6LRK8"/>
<sequence length="481" mass="55759">MKRKDVLSELLMTLFSRTTVKPGGGKIYCSGNLFSSCQFNRDAYDQYVKLLKIAFVDNNPQIQKPSYNPIRFDRINSLTRFEAYLRSYDVDITFASTGNSTSSPRAYDAALELLKAIFSPSTATKIFIIEKEDISKEFTSALHSIRKMQIGSNISSFLDSVDTIPQPCFIYDTSYTNDKTQYNRSLLINTTEDMFSDVPIIKEISLNIWIDENGKYDYKSESLYNSITSPFMCYNEEQGVTINNSGNNSEYFIKKPVSLVRIKNSFPNMFYFVTHLDQKTVFNKYQCSDESELINIITRRGRNQYFEGFKDILSQYELSLVEYTDDLIKRLLSIDLLWLYDNKQKQIEKCKEEVSKILIGYAHVFSLIDMCSEEVIIKQLIAILHHAVTETTKFIENNGRFIAECAVKHNCEGHINYVKNKSYGNKYKQHTALSEKLKQVPNTEPRTLYESYYYTSSNELDRLLNAISKYKNYFKKSKKSS</sequence>
<dbReference type="OrthoDB" id="9976611at2"/>